<feature type="region of interest" description="Disordered" evidence="2">
    <location>
        <begin position="340"/>
        <end position="360"/>
    </location>
</feature>
<dbReference type="PANTHER" id="PTHR10948:SF23">
    <property type="entry name" value="TRANSPOSASE INSI FOR INSERTION SEQUENCE ELEMENT IS30A-RELATED"/>
    <property type="match status" value="1"/>
</dbReference>
<evidence type="ECO:0000256" key="1">
    <source>
        <dbReference type="ARBA" id="ARBA00023172"/>
    </source>
</evidence>
<dbReference type="AlphaFoldDB" id="A0A560JYQ2"/>
<dbReference type="InterPro" id="IPR025246">
    <property type="entry name" value="IS30-like_HTH"/>
</dbReference>
<gene>
    <name evidence="4" type="ORF">FBZ95_104338</name>
</gene>
<evidence type="ECO:0000256" key="2">
    <source>
        <dbReference type="SAM" id="MobiDB-lite"/>
    </source>
</evidence>
<keyword evidence="5" id="KW-1185">Reference proteome</keyword>
<dbReference type="Proteomes" id="UP000315914">
    <property type="component" value="Unassembled WGS sequence"/>
</dbReference>
<dbReference type="NCBIfam" id="NF033563">
    <property type="entry name" value="transpos_IS30"/>
    <property type="match status" value="1"/>
</dbReference>
<dbReference type="GO" id="GO:0005829">
    <property type="term" value="C:cytosol"/>
    <property type="evidence" value="ECO:0007669"/>
    <property type="project" value="TreeGrafter"/>
</dbReference>
<protein>
    <submittedName>
        <fullName evidence="4">Helix-turn-helix protein</fullName>
    </submittedName>
</protein>
<sequence length="360" mass="39991">MKGSGQRSGRHVQAVQRSPGRPREALRESGRPFWVAIASGRSSEGAAVDAGVSPAVGVRWFRRAGGMPPTPLSQSSKPPSGRYLSFAEREEIAILRAQGHGVRAIARQLDRPPCTISRELRRNVARRHGAPEYRATMAQWHADRSARRPKPAKLAINPTLRDYVQDRLAGMIARPDGVSLVGSKVVWKGRRAVHRQNRRWATAWSPEQISRRLRLDFPEDETMRISHEAIYQALYVQGRGALRRELTACLRTGRALRMPRARARKGRSFIPSEIMISQRPAEAADRAVPGHWEGNLILGLGSSAIGTLVERTTRFTILLHHPRNLHHARATASVAHLGSRSRVGSTCPSEDRRGRAGLLL</sequence>
<dbReference type="Pfam" id="PF13936">
    <property type="entry name" value="HTH_38"/>
    <property type="match status" value="1"/>
</dbReference>
<proteinExistence type="predicted"/>
<organism evidence="4 5">
    <name type="scientific">Bradyrhizobium sacchari</name>
    <dbReference type="NCBI Taxonomy" id="1399419"/>
    <lineage>
        <taxon>Bacteria</taxon>
        <taxon>Pseudomonadati</taxon>
        <taxon>Pseudomonadota</taxon>
        <taxon>Alphaproteobacteria</taxon>
        <taxon>Hyphomicrobiales</taxon>
        <taxon>Nitrobacteraceae</taxon>
        <taxon>Bradyrhizobium</taxon>
    </lineage>
</organism>
<reference evidence="4 5" key="1">
    <citation type="submission" date="2019-06" db="EMBL/GenBank/DDBJ databases">
        <title>Genomic Encyclopedia of Type Strains, Phase IV (KMG-V): Genome sequencing to study the core and pangenomes of soil and plant-associated prokaryotes.</title>
        <authorList>
            <person name="Whitman W."/>
        </authorList>
    </citation>
    <scope>NUCLEOTIDE SEQUENCE [LARGE SCALE GENOMIC DNA]</scope>
    <source>
        <strain evidence="4 5">BR 10556</strain>
    </source>
</reference>
<dbReference type="GO" id="GO:0004803">
    <property type="term" value="F:transposase activity"/>
    <property type="evidence" value="ECO:0007669"/>
    <property type="project" value="TreeGrafter"/>
</dbReference>
<evidence type="ECO:0000259" key="3">
    <source>
        <dbReference type="Pfam" id="PF13936"/>
    </source>
</evidence>
<dbReference type="EMBL" id="VITW01000004">
    <property type="protein sequence ID" value="TWB76157.1"/>
    <property type="molecule type" value="Genomic_DNA"/>
</dbReference>
<name>A0A560JYQ2_9BRAD</name>
<feature type="region of interest" description="Disordered" evidence="2">
    <location>
        <begin position="1"/>
        <end position="29"/>
    </location>
</feature>
<dbReference type="GO" id="GO:0006310">
    <property type="term" value="P:DNA recombination"/>
    <property type="evidence" value="ECO:0007669"/>
    <property type="project" value="UniProtKB-KW"/>
</dbReference>
<dbReference type="InterPro" id="IPR051917">
    <property type="entry name" value="Transposase-Integrase"/>
</dbReference>
<comment type="caution">
    <text evidence="4">The sequence shown here is derived from an EMBL/GenBank/DDBJ whole genome shotgun (WGS) entry which is preliminary data.</text>
</comment>
<evidence type="ECO:0000313" key="5">
    <source>
        <dbReference type="Proteomes" id="UP000315914"/>
    </source>
</evidence>
<dbReference type="PANTHER" id="PTHR10948">
    <property type="entry name" value="TRANSPOSASE"/>
    <property type="match status" value="1"/>
</dbReference>
<dbReference type="GO" id="GO:0032196">
    <property type="term" value="P:transposition"/>
    <property type="evidence" value="ECO:0007669"/>
    <property type="project" value="TreeGrafter"/>
</dbReference>
<keyword evidence="1" id="KW-0233">DNA recombination</keyword>
<accession>A0A560JYQ2</accession>
<evidence type="ECO:0000313" key="4">
    <source>
        <dbReference type="EMBL" id="TWB76157.1"/>
    </source>
</evidence>
<dbReference type="InterPro" id="IPR053392">
    <property type="entry name" value="Transposase_IS30-like"/>
</dbReference>
<dbReference type="Gene3D" id="1.10.10.60">
    <property type="entry name" value="Homeodomain-like"/>
    <property type="match status" value="1"/>
</dbReference>
<feature type="domain" description="Transposase IS30-like HTH" evidence="3">
    <location>
        <begin position="80"/>
        <end position="123"/>
    </location>
</feature>